<name>A0A9P0G6J4_9CUCU</name>
<dbReference type="GO" id="GO:0005549">
    <property type="term" value="F:odorant binding"/>
    <property type="evidence" value="ECO:0007669"/>
    <property type="project" value="InterPro"/>
</dbReference>
<keyword evidence="1" id="KW-0732">Signal</keyword>
<reference evidence="2" key="1">
    <citation type="submission" date="2022-01" db="EMBL/GenBank/DDBJ databases">
        <authorList>
            <person name="King R."/>
        </authorList>
    </citation>
    <scope>NUCLEOTIDE SEQUENCE</scope>
</reference>
<evidence type="ECO:0000256" key="1">
    <source>
        <dbReference type="SAM" id="SignalP"/>
    </source>
</evidence>
<dbReference type="Gene3D" id="1.10.238.20">
    <property type="entry name" value="Pheromone/general odorant binding protein domain"/>
    <property type="match status" value="1"/>
</dbReference>
<dbReference type="SUPFAM" id="SSF47565">
    <property type="entry name" value="Insect pheromone/odorant-binding proteins"/>
    <property type="match status" value="1"/>
</dbReference>
<organism evidence="2 3">
    <name type="scientific">Psylliodes chrysocephalus</name>
    <dbReference type="NCBI Taxonomy" id="3402493"/>
    <lineage>
        <taxon>Eukaryota</taxon>
        <taxon>Metazoa</taxon>
        <taxon>Ecdysozoa</taxon>
        <taxon>Arthropoda</taxon>
        <taxon>Hexapoda</taxon>
        <taxon>Insecta</taxon>
        <taxon>Pterygota</taxon>
        <taxon>Neoptera</taxon>
        <taxon>Endopterygota</taxon>
        <taxon>Coleoptera</taxon>
        <taxon>Polyphaga</taxon>
        <taxon>Cucujiformia</taxon>
        <taxon>Chrysomeloidea</taxon>
        <taxon>Chrysomelidae</taxon>
        <taxon>Galerucinae</taxon>
        <taxon>Alticini</taxon>
        <taxon>Psylliodes</taxon>
    </lineage>
</organism>
<feature type="signal peptide" evidence="1">
    <location>
        <begin position="1"/>
        <end position="16"/>
    </location>
</feature>
<evidence type="ECO:0000313" key="3">
    <source>
        <dbReference type="Proteomes" id="UP001153636"/>
    </source>
</evidence>
<accession>A0A9P0G6J4</accession>
<dbReference type="EMBL" id="OV651813">
    <property type="protein sequence ID" value="CAH1099831.1"/>
    <property type="molecule type" value="Genomic_DNA"/>
</dbReference>
<protein>
    <submittedName>
        <fullName evidence="2">Uncharacterized protein</fullName>
    </submittedName>
</protein>
<evidence type="ECO:0000313" key="2">
    <source>
        <dbReference type="EMBL" id="CAH1099831.1"/>
    </source>
</evidence>
<dbReference type="Proteomes" id="UP001153636">
    <property type="component" value="Chromosome 1"/>
</dbReference>
<dbReference type="CDD" id="cd23992">
    <property type="entry name" value="PBP_GOBP"/>
    <property type="match status" value="1"/>
</dbReference>
<dbReference type="OrthoDB" id="6757181at2759"/>
<keyword evidence="3" id="KW-1185">Reference proteome</keyword>
<gene>
    <name evidence="2" type="ORF">PSYICH_LOCUS75</name>
</gene>
<sequence length="132" mass="14660">MKTVIIFVCCVVAAMADLPASERTFLKQVHDACQSNPKTFCDENKLRNLSNNINDPQVGIHMSCMAIKAGLQHPNGQLNIPTMRIKVGLVVDQSKVEGVIQKCAKTAENPGKTANLMWVCFVKNNVEYYHKL</sequence>
<dbReference type="InterPro" id="IPR006170">
    <property type="entry name" value="PBP/GOBP"/>
</dbReference>
<dbReference type="AlphaFoldDB" id="A0A9P0G6J4"/>
<dbReference type="InterPro" id="IPR036728">
    <property type="entry name" value="PBP_GOBP_sf"/>
</dbReference>
<dbReference type="Pfam" id="PF01395">
    <property type="entry name" value="PBP_GOBP"/>
    <property type="match status" value="1"/>
</dbReference>
<feature type="chain" id="PRO_5040301505" evidence="1">
    <location>
        <begin position="17"/>
        <end position="132"/>
    </location>
</feature>
<proteinExistence type="predicted"/>
<dbReference type="SMART" id="SM00708">
    <property type="entry name" value="PhBP"/>
    <property type="match status" value="1"/>
</dbReference>